<accession>A0A0V0YU29</accession>
<dbReference type="AlphaFoldDB" id="A0A0V0YU29"/>
<name>A0A0V0YU29_TRISP</name>
<organism evidence="1 2">
    <name type="scientific">Trichinella spiralis</name>
    <name type="common">Trichina worm</name>
    <dbReference type="NCBI Taxonomy" id="6334"/>
    <lineage>
        <taxon>Eukaryota</taxon>
        <taxon>Metazoa</taxon>
        <taxon>Ecdysozoa</taxon>
        <taxon>Nematoda</taxon>
        <taxon>Enoplea</taxon>
        <taxon>Dorylaimia</taxon>
        <taxon>Trichinellida</taxon>
        <taxon>Trichinellidae</taxon>
        <taxon>Trichinella</taxon>
    </lineage>
</organism>
<sequence>MLIILILNKSPGGNMQIFICPKATPRAMPQAIF</sequence>
<comment type="caution">
    <text evidence="1">The sequence shown here is derived from an EMBL/GenBank/DDBJ whole genome shotgun (WGS) entry which is preliminary data.</text>
</comment>
<evidence type="ECO:0000313" key="1">
    <source>
        <dbReference type="EMBL" id="KRY03681.1"/>
    </source>
</evidence>
<dbReference type="OrthoDB" id="5920621at2759"/>
<dbReference type="InParanoid" id="A0A0V0YU29"/>
<gene>
    <name evidence="1" type="ORF">T01_14829</name>
</gene>
<keyword evidence="2" id="KW-1185">Reference proteome</keyword>
<protein>
    <submittedName>
        <fullName evidence="1">Uncharacterized protein</fullName>
    </submittedName>
</protein>
<evidence type="ECO:0000313" key="2">
    <source>
        <dbReference type="Proteomes" id="UP000054776"/>
    </source>
</evidence>
<reference evidence="1 2" key="1">
    <citation type="submission" date="2015-01" db="EMBL/GenBank/DDBJ databases">
        <title>Evolution of Trichinella species and genotypes.</title>
        <authorList>
            <person name="Korhonen P.K."/>
            <person name="Edoardo P."/>
            <person name="Giuseppe L.R."/>
            <person name="Gasser R.B."/>
        </authorList>
    </citation>
    <scope>NUCLEOTIDE SEQUENCE [LARGE SCALE GENOMIC DNA]</scope>
    <source>
        <strain evidence="1">ISS3</strain>
    </source>
</reference>
<proteinExistence type="predicted"/>
<dbReference type="EMBL" id="JYDH01004931">
    <property type="protein sequence ID" value="KRY03681.1"/>
    <property type="molecule type" value="Genomic_DNA"/>
</dbReference>
<dbReference type="Proteomes" id="UP000054776">
    <property type="component" value="Unassembled WGS sequence"/>
</dbReference>